<evidence type="ECO:0000256" key="1">
    <source>
        <dbReference type="ARBA" id="ARBA00011043"/>
    </source>
</evidence>
<feature type="binding site" evidence="8">
    <location>
        <position position="229"/>
    </location>
    <ligand>
        <name>K(+)</name>
        <dbReference type="ChEBI" id="CHEBI:29103"/>
    </ligand>
</feature>
<feature type="binding site" evidence="8">
    <location>
        <position position="82"/>
    </location>
    <ligand>
        <name>(6S)-5-formyl-5,6,7,8-tetrahydrofolate</name>
        <dbReference type="ChEBI" id="CHEBI:57457"/>
    </ligand>
</feature>
<name>A0A1S7NKS8_9HYPH</name>
<organism evidence="11 12">
    <name type="scientific">Agrobacterium tomkonis CFBP 6623</name>
    <dbReference type="NCBI Taxonomy" id="1183432"/>
    <lineage>
        <taxon>Bacteria</taxon>
        <taxon>Pseudomonadati</taxon>
        <taxon>Pseudomonadota</taxon>
        <taxon>Alphaproteobacteria</taxon>
        <taxon>Hyphomicrobiales</taxon>
        <taxon>Rhizobiaceae</taxon>
        <taxon>Rhizobium/Agrobacterium group</taxon>
        <taxon>Agrobacterium</taxon>
        <taxon>Agrobacterium tumefaciens complex</taxon>
    </lineage>
</organism>
<dbReference type="Pfam" id="PF01926">
    <property type="entry name" value="MMR_HSR1"/>
    <property type="match status" value="1"/>
</dbReference>
<feature type="binding site" evidence="8">
    <location>
        <position position="248"/>
    </location>
    <ligand>
        <name>K(+)</name>
        <dbReference type="ChEBI" id="CHEBI:29103"/>
    </ligand>
</feature>
<dbReference type="InterPro" id="IPR004520">
    <property type="entry name" value="GTPase_MnmE"/>
</dbReference>
<feature type="binding site" evidence="8">
    <location>
        <position position="442"/>
    </location>
    <ligand>
        <name>(6S)-5-formyl-5,6,7,8-tetrahydrofolate</name>
        <dbReference type="ChEBI" id="CHEBI:57457"/>
    </ligand>
</feature>
<dbReference type="GO" id="GO:0002098">
    <property type="term" value="P:tRNA wobble uridine modification"/>
    <property type="evidence" value="ECO:0007669"/>
    <property type="project" value="TreeGrafter"/>
</dbReference>
<evidence type="ECO:0000256" key="8">
    <source>
        <dbReference type="HAMAP-Rule" id="MF_00379"/>
    </source>
</evidence>
<keyword evidence="8" id="KW-0963">Cytoplasm</keyword>
<feature type="binding site" evidence="8">
    <location>
        <begin position="229"/>
        <end position="234"/>
    </location>
    <ligand>
        <name>GTP</name>
        <dbReference type="ChEBI" id="CHEBI:37565"/>
    </ligand>
</feature>
<evidence type="ECO:0000256" key="9">
    <source>
        <dbReference type="RuleBase" id="RU003313"/>
    </source>
</evidence>
<evidence type="ECO:0000256" key="5">
    <source>
        <dbReference type="ARBA" id="ARBA00022842"/>
    </source>
</evidence>
<dbReference type="Gene3D" id="3.30.1360.120">
    <property type="entry name" value="Probable tRNA modification gtpase trme, domain 1"/>
    <property type="match status" value="1"/>
</dbReference>
<keyword evidence="12" id="KW-1185">Reference proteome</keyword>
<keyword evidence="2 8" id="KW-0819">tRNA processing</keyword>
<dbReference type="CDD" id="cd14858">
    <property type="entry name" value="TrmE_N"/>
    <property type="match status" value="1"/>
</dbReference>
<dbReference type="Proteomes" id="UP000191988">
    <property type="component" value="Unassembled WGS sequence"/>
</dbReference>
<dbReference type="GO" id="GO:0030488">
    <property type="term" value="P:tRNA methylation"/>
    <property type="evidence" value="ECO:0007669"/>
    <property type="project" value="TreeGrafter"/>
</dbReference>
<dbReference type="PANTHER" id="PTHR42714:SF2">
    <property type="entry name" value="TRNA MODIFICATION GTPASE GTPBP3, MITOCHONDRIAL"/>
    <property type="match status" value="1"/>
</dbReference>
<dbReference type="NCBIfam" id="NF003661">
    <property type="entry name" value="PRK05291.1-3"/>
    <property type="match status" value="1"/>
</dbReference>
<evidence type="ECO:0000256" key="7">
    <source>
        <dbReference type="ARBA" id="ARBA00023134"/>
    </source>
</evidence>
<dbReference type="GO" id="GO:0005525">
    <property type="term" value="F:GTP binding"/>
    <property type="evidence" value="ECO:0007669"/>
    <property type="project" value="UniProtKB-UniRule"/>
</dbReference>
<proteinExistence type="inferred from homology"/>
<accession>A0A1S7NKS8</accession>
<feature type="binding site" evidence="8">
    <location>
        <position position="254"/>
    </location>
    <ligand>
        <name>Mg(2+)</name>
        <dbReference type="ChEBI" id="CHEBI:18420"/>
    </ligand>
</feature>
<dbReference type="PANTHER" id="PTHR42714">
    <property type="entry name" value="TRNA MODIFICATION GTPASE GTPBP3"/>
    <property type="match status" value="1"/>
</dbReference>
<dbReference type="FunFam" id="3.30.1360.120:FF:000007">
    <property type="entry name" value="tRNA modification GTPase GTPBP3, mitochondrial"/>
    <property type="match status" value="1"/>
</dbReference>
<dbReference type="InterPro" id="IPR025867">
    <property type="entry name" value="MnmE_helical"/>
</dbReference>
<feature type="binding site" evidence="8">
    <location>
        <begin position="273"/>
        <end position="276"/>
    </location>
    <ligand>
        <name>GTP</name>
        <dbReference type="ChEBI" id="CHEBI:37565"/>
    </ligand>
</feature>
<evidence type="ECO:0000256" key="4">
    <source>
        <dbReference type="ARBA" id="ARBA00022801"/>
    </source>
</evidence>
<keyword evidence="8" id="KW-0479">Metal-binding</keyword>
<evidence type="ECO:0000256" key="6">
    <source>
        <dbReference type="ARBA" id="ARBA00022958"/>
    </source>
</evidence>
<dbReference type="InterPro" id="IPR005225">
    <property type="entry name" value="Small_GTP-bd"/>
</dbReference>
<sequence length="442" mass="48336">MPASADTIYALSSGALPAGVAVIRISGPRAFLTLTTLTGRETPSPRRAVLSSIRNRNDEVIDQALILLFPAPNSFTGEDCVEIHSHGSRAVLASIFAELENLERVRPADAGEFSRRAFENGKMDLLEVEGLADLLQAETEMQRRLAVEQSTGKLSALYDGWAGRLTRARALIEAELDFADEDDVPDSVATQVWDAMWQLRREIADHLRQGAGGEIIRDGFKVALVGEPNVGKSTLLNALSGRDVAIVTDIAGTTRDVLSVDINLDGYLVRIFDTAGIRETEDVVEQEGVRRAKLAAENADLILLLQDNDSFPKQSSLSFSNTRRLYLRTKSALSSDFPETPFDLSISAKEGHGLEELRSVITQEIKNRVGGGQTLVPARARHKKRLEETLNYVSDALDSEAMDLAIRSEYLRLAATSLGRITGRVDVEDLLGVIFSEFCIGK</sequence>
<evidence type="ECO:0000313" key="11">
    <source>
        <dbReference type="EMBL" id="CUX08211.1"/>
    </source>
</evidence>
<feature type="binding site" evidence="8">
    <location>
        <position position="122"/>
    </location>
    <ligand>
        <name>(6S)-5-formyl-5,6,7,8-tetrahydrofolate</name>
        <dbReference type="ChEBI" id="CHEBI:57457"/>
    </ligand>
</feature>
<dbReference type="Gene3D" id="3.40.50.300">
    <property type="entry name" value="P-loop containing nucleotide triphosphate hydrolases"/>
    <property type="match status" value="1"/>
</dbReference>
<dbReference type="Pfam" id="PF12631">
    <property type="entry name" value="MnmE_helical"/>
    <property type="match status" value="1"/>
</dbReference>
<evidence type="ECO:0000256" key="3">
    <source>
        <dbReference type="ARBA" id="ARBA00022741"/>
    </source>
</evidence>
<evidence type="ECO:0000313" key="12">
    <source>
        <dbReference type="Proteomes" id="UP000191988"/>
    </source>
</evidence>
<dbReference type="Gene3D" id="1.20.120.430">
    <property type="entry name" value="tRNA modification GTPase MnmE domain 2"/>
    <property type="match status" value="1"/>
</dbReference>
<dbReference type="NCBIfam" id="TIGR00231">
    <property type="entry name" value="small_GTP"/>
    <property type="match status" value="1"/>
</dbReference>
<dbReference type="EC" id="3.6.-.-" evidence="8"/>
<dbReference type="InterPro" id="IPR006073">
    <property type="entry name" value="GTP-bd"/>
</dbReference>
<dbReference type="AlphaFoldDB" id="A0A1S7NKS8"/>
<keyword evidence="3 8" id="KW-0547">Nucleotide-binding</keyword>
<feature type="binding site" evidence="8">
    <location>
        <begin position="248"/>
        <end position="254"/>
    </location>
    <ligand>
        <name>GTP</name>
        <dbReference type="ChEBI" id="CHEBI:37565"/>
    </ligand>
</feature>
<comment type="cofactor">
    <cofactor evidence="8">
        <name>K(+)</name>
        <dbReference type="ChEBI" id="CHEBI:29103"/>
    </cofactor>
    <text evidence="8">Binds 1 potassium ion per subunit.</text>
</comment>
<feature type="binding site" evidence="8">
    <location>
        <position position="24"/>
    </location>
    <ligand>
        <name>(6S)-5-formyl-5,6,7,8-tetrahydrofolate</name>
        <dbReference type="ChEBI" id="CHEBI:57457"/>
    </ligand>
</feature>
<feature type="binding site" evidence="8">
    <location>
        <position position="233"/>
    </location>
    <ligand>
        <name>Mg(2+)</name>
        <dbReference type="ChEBI" id="CHEBI:18420"/>
    </ligand>
</feature>
<dbReference type="InterPro" id="IPR018948">
    <property type="entry name" value="GTP-bd_TrmE_N"/>
</dbReference>
<reference evidence="12" key="1">
    <citation type="submission" date="2016-01" db="EMBL/GenBank/DDBJ databases">
        <authorList>
            <person name="Regsiter A."/>
            <person name="william w."/>
        </authorList>
    </citation>
    <scope>NUCLEOTIDE SEQUENCE [LARGE SCALE GENOMIC DNA]</scope>
    <source>
        <strain evidence="12">CFBP 6623</strain>
    </source>
</reference>
<dbReference type="STRING" id="1183432.AGR3A_Cc10057"/>
<dbReference type="EMBL" id="FBWK01000001">
    <property type="protein sequence ID" value="CUX08211.1"/>
    <property type="molecule type" value="Genomic_DNA"/>
</dbReference>
<comment type="caution">
    <text evidence="8">Lacks conserved residue(s) required for the propagation of feature annotation.</text>
</comment>
<dbReference type="InterPro" id="IPR031168">
    <property type="entry name" value="G_TrmE"/>
</dbReference>
<keyword evidence="4 8" id="KW-0378">Hydrolase</keyword>
<feature type="binding site" evidence="8">
    <location>
        <position position="253"/>
    </location>
    <ligand>
        <name>K(+)</name>
        <dbReference type="ChEBI" id="CHEBI:29103"/>
    </ligand>
</feature>
<dbReference type="HAMAP" id="MF_00379">
    <property type="entry name" value="GTPase_MnmE"/>
    <property type="match status" value="1"/>
</dbReference>
<dbReference type="NCBIfam" id="TIGR00450">
    <property type="entry name" value="mnmE_trmE_thdF"/>
    <property type="match status" value="1"/>
</dbReference>
<dbReference type="InterPro" id="IPR027417">
    <property type="entry name" value="P-loop_NTPase"/>
</dbReference>
<feature type="binding site" evidence="8">
    <location>
        <position position="250"/>
    </location>
    <ligand>
        <name>K(+)</name>
        <dbReference type="ChEBI" id="CHEBI:29103"/>
    </ligand>
</feature>
<comment type="subunit">
    <text evidence="8">Homodimer. Heterotetramer of two MnmE and two MnmG subunits.</text>
</comment>
<dbReference type="PROSITE" id="PS51709">
    <property type="entry name" value="G_TRME"/>
    <property type="match status" value="1"/>
</dbReference>
<comment type="subcellular location">
    <subcellularLocation>
        <location evidence="8">Cytoplasm</location>
    </subcellularLocation>
</comment>
<keyword evidence="5 8" id="KW-0460">Magnesium</keyword>
<evidence type="ECO:0000256" key="2">
    <source>
        <dbReference type="ARBA" id="ARBA00022694"/>
    </source>
</evidence>
<evidence type="ECO:0000259" key="10">
    <source>
        <dbReference type="PROSITE" id="PS51709"/>
    </source>
</evidence>
<comment type="function">
    <text evidence="8">Exhibits a very high intrinsic GTPase hydrolysis rate. Involved in the addition of a carboxymethylaminomethyl (cmnm) group at the wobble position (U34) of certain tRNAs, forming tRNA-cmnm(5)s(2)U34.</text>
</comment>
<dbReference type="GO" id="GO:0046872">
    <property type="term" value="F:metal ion binding"/>
    <property type="evidence" value="ECO:0007669"/>
    <property type="project" value="UniProtKB-KW"/>
</dbReference>
<dbReference type="GO" id="GO:0005737">
    <property type="term" value="C:cytoplasm"/>
    <property type="evidence" value="ECO:0007669"/>
    <property type="project" value="UniProtKB-SubCell"/>
</dbReference>
<protein>
    <recommendedName>
        <fullName evidence="8">tRNA modification GTPase MnmE</fullName>
        <ecNumber evidence="8">3.6.-.-</ecNumber>
    </recommendedName>
</protein>
<dbReference type="SUPFAM" id="SSF52540">
    <property type="entry name" value="P-loop containing nucleoside triphosphate hydrolases"/>
    <property type="match status" value="1"/>
</dbReference>
<keyword evidence="7 8" id="KW-0342">GTP-binding</keyword>
<keyword evidence="6 8" id="KW-0630">Potassium</keyword>
<dbReference type="GO" id="GO:0003924">
    <property type="term" value="F:GTPase activity"/>
    <property type="evidence" value="ECO:0007669"/>
    <property type="project" value="UniProtKB-UniRule"/>
</dbReference>
<dbReference type="InterPro" id="IPR027368">
    <property type="entry name" value="MnmE_dom2"/>
</dbReference>
<comment type="similarity">
    <text evidence="1 8 9">Belongs to the TRAFAC class TrmE-Era-EngA-EngB-Septin-like GTPase superfamily. TrmE GTPase family.</text>
</comment>
<dbReference type="CDD" id="cd04164">
    <property type="entry name" value="trmE"/>
    <property type="match status" value="1"/>
</dbReference>
<gene>
    <name evidence="8" type="primary">mnmE</name>
    <name evidence="8" type="synonym">trmE</name>
    <name evidence="11" type="ORF">AGR3A_Cc10057</name>
</gene>
<dbReference type="RefSeq" id="WP_062654432.1">
    <property type="nucleotide sequence ID" value="NZ_LT009723.1"/>
</dbReference>
<dbReference type="SUPFAM" id="SSF116878">
    <property type="entry name" value="TrmE connector domain"/>
    <property type="match status" value="1"/>
</dbReference>
<dbReference type="Pfam" id="PF10396">
    <property type="entry name" value="TrmE_N"/>
    <property type="match status" value="1"/>
</dbReference>
<feature type="domain" description="TrmE-type G" evidence="10">
    <location>
        <begin position="219"/>
        <end position="366"/>
    </location>
</feature>
<dbReference type="InterPro" id="IPR027266">
    <property type="entry name" value="TrmE/GcvT-like"/>
</dbReference>